<proteinExistence type="predicted"/>
<organism evidence="2 3">
    <name type="scientific">Ajellomyces capsulatus (strain H88)</name>
    <name type="common">Darling's disease fungus</name>
    <name type="synonym">Histoplasma capsulatum</name>
    <dbReference type="NCBI Taxonomy" id="544711"/>
    <lineage>
        <taxon>Eukaryota</taxon>
        <taxon>Fungi</taxon>
        <taxon>Dikarya</taxon>
        <taxon>Ascomycota</taxon>
        <taxon>Pezizomycotina</taxon>
        <taxon>Eurotiomycetes</taxon>
        <taxon>Eurotiomycetidae</taxon>
        <taxon>Onygenales</taxon>
        <taxon>Ajellomycetaceae</taxon>
        <taxon>Histoplasma</taxon>
    </lineage>
</organism>
<feature type="compositionally biased region" description="Basic and acidic residues" evidence="1">
    <location>
        <begin position="73"/>
        <end position="87"/>
    </location>
</feature>
<feature type="region of interest" description="Disordered" evidence="1">
    <location>
        <begin position="66"/>
        <end position="87"/>
    </location>
</feature>
<sequence>MKNVTGVLSIKPMLQIVQYHLYHLQQVYKQTKHCFNTDYKLIKKKKEKRKQKKRLYKESSYRKGIRMKKYQRSHNDEAQSERMLKII</sequence>
<dbReference type="Proteomes" id="UP000663419">
    <property type="component" value="Chromosome 5"/>
</dbReference>
<reference evidence="2" key="1">
    <citation type="submission" date="2021-01" db="EMBL/GenBank/DDBJ databases">
        <title>Chromosome-level genome assembly of a human fungal pathogen reveals clustering of transcriptionally co-regulated genes.</title>
        <authorList>
            <person name="Voorhies M."/>
            <person name="Cohen S."/>
            <person name="Shea T.P."/>
            <person name="Petrus S."/>
            <person name="Munoz J.F."/>
            <person name="Poplawski S."/>
            <person name="Goldman W.E."/>
            <person name="Michael T."/>
            <person name="Cuomo C.A."/>
            <person name="Sil A."/>
            <person name="Beyhan S."/>
        </authorList>
    </citation>
    <scope>NUCLEOTIDE SEQUENCE</scope>
    <source>
        <strain evidence="2">H88</strain>
    </source>
</reference>
<dbReference type="VEuPathDB" id="FungiDB:I7I53_04081"/>
<evidence type="ECO:0000313" key="2">
    <source>
        <dbReference type="EMBL" id="QSS56005.1"/>
    </source>
</evidence>
<dbReference type="AlphaFoldDB" id="A0A8A1LS81"/>
<name>A0A8A1LS81_AJEC8</name>
<protein>
    <submittedName>
        <fullName evidence="2">Uncharacterized protein</fullName>
    </submittedName>
</protein>
<evidence type="ECO:0000256" key="1">
    <source>
        <dbReference type="SAM" id="MobiDB-lite"/>
    </source>
</evidence>
<gene>
    <name evidence="2" type="ORF">I7I53_04081</name>
</gene>
<accession>A0A8A1LS81</accession>
<evidence type="ECO:0000313" key="3">
    <source>
        <dbReference type="Proteomes" id="UP000663419"/>
    </source>
</evidence>
<dbReference type="EMBL" id="CP069106">
    <property type="protein sequence ID" value="QSS56005.1"/>
    <property type="molecule type" value="Genomic_DNA"/>
</dbReference>